<protein>
    <submittedName>
        <fullName evidence="2">Uncharacterized protein</fullName>
    </submittedName>
</protein>
<feature type="compositionally biased region" description="Basic and acidic residues" evidence="1">
    <location>
        <begin position="36"/>
        <end position="46"/>
    </location>
</feature>
<keyword evidence="3" id="KW-1185">Reference proteome</keyword>
<dbReference type="EMBL" id="CAUYUJ010012825">
    <property type="protein sequence ID" value="CAK0834664.1"/>
    <property type="molecule type" value="Genomic_DNA"/>
</dbReference>
<gene>
    <name evidence="2" type="ORF">PCOR1329_LOCUS32032</name>
</gene>
<dbReference type="Proteomes" id="UP001189429">
    <property type="component" value="Unassembled WGS sequence"/>
</dbReference>
<name>A0ABN9SRV1_9DINO</name>
<reference evidence="2" key="1">
    <citation type="submission" date="2023-10" db="EMBL/GenBank/DDBJ databases">
        <authorList>
            <person name="Chen Y."/>
            <person name="Shah S."/>
            <person name="Dougan E. K."/>
            <person name="Thang M."/>
            <person name="Chan C."/>
        </authorList>
    </citation>
    <scope>NUCLEOTIDE SEQUENCE [LARGE SCALE GENOMIC DNA]</scope>
</reference>
<comment type="caution">
    <text evidence="2">The sequence shown here is derived from an EMBL/GenBank/DDBJ whole genome shotgun (WGS) entry which is preliminary data.</text>
</comment>
<feature type="compositionally biased region" description="Low complexity" evidence="1">
    <location>
        <begin position="122"/>
        <end position="153"/>
    </location>
</feature>
<feature type="compositionally biased region" description="Basic residues" evidence="1">
    <location>
        <begin position="171"/>
        <end position="183"/>
    </location>
</feature>
<sequence>MMLGNNVPASKGAKCALQLEQTLVLGKGHYTYHDSEFRTQKQDSAPRRHFRIPNLQRRSPAQRPRFGGREGEGPTRGGGRPALPRAGRGSDRGGRAGPGGETSSWHRAFAQGLGAEGGGGPRPQRGGPAASSAPARAAAGSAGEFLAGGQWAERGGGGGGEKCDVGGQGTARRRPAAARRRRPVSTPGSLGRASVHGRRGREEQRLSGRPGQGGRSDAAGKLPHRRT</sequence>
<feature type="region of interest" description="Disordered" evidence="1">
    <location>
        <begin position="36"/>
        <end position="227"/>
    </location>
</feature>
<organism evidence="2 3">
    <name type="scientific">Prorocentrum cordatum</name>
    <dbReference type="NCBI Taxonomy" id="2364126"/>
    <lineage>
        <taxon>Eukaryota</taxon>
        <taxon>Sar</taxon>
        <taxon>Alveolata</taxon>
        <taxon>Dinophyceae</taxon>
        <taxon>Prorocentrales</taxon>
        <taxon>Prorocentraceae</taxon>
        <taxon>Prorocentrum</taxon>
    </lineage>
</organism>
<proteinExistence type="predicted"/>
<accession>A0ABN9SRV1</accession>
<evidence type="ECO:0000313" key="3">
    <source>
        <dbReference type="Proteomes" id="UP001189429"/>
    </source>
</evidence>
<evidence type="ECO:0000313" key="2">
    <source>
        <dbReference type="EMBL" id="CAK0834664.1"/>
    </source>
</evidence>
<evidence type="ECO:0000256" key="1">
    <source>
        <dbReference type="SAM" id="MobiDB-lite"/>
    </source>
</evidence>